<dbReference type="InterPro" id="IPR050321">
    <property type="entry name" value="Glycosyltr_2/OpgH_subfam"/>
</dbReference>
<protein>
    <submittedName>
        <fullName evidence="8">Glycosyl transferase family protein</fullName>
    </submittedName>
</protein>
<gene>
    <name evidence="8" type="ORF">RPR59_03180</name>
</gene>
<reference evidence="8 9" key="1">
    <citation type="submission" date="2023-09" db="EMBL/GenBank/DDBJ databases">
        <authorList>
            <person name="Rey-Velasco X."/>
        </authorList>
    </citation>
    <scope>NUCLEOTIDE SEQUENCE [LARGE SCALE GENOMIC DNA]</scope>
    <source>
        <strain evidence="8 9">W311</strain>
    </source>
</reference>
<comment type="subcellular location">
    <subcellularLocation>
        <location evidence="1">Membrane</location>
        <topology evidence="1">Multi-pass membrane protein</topology>
    </subcellularLocation>
</comment>
<keyword evidence="4 7" id="KW-0812">Transmembrane</keyword>
<dbReference type="InterPro" id="IPR029044">
    <property type="entry name" value="Nucleotide-diphossugar_trans"/>
</dbReference>
<evidence type="ECO:0000256" key="6">
    <source>
        <dbReference type="ARBA" id="ARBA00023136"/>
    </source>
</evidence>
<sequence>MSGWGDIVTAIDFVAHETTLFACIGFLMGGIDDLIVDLLFFAGLAVRRIRRSATVPRSLALLPPPSRRLVLFVPAWDESRVIGHMLAAALKRFDYPDYAIYVGTYPNDQATIEVVADVAARDPRVRLVVGDRPGPSTKAECLNWLWQAMLRDEAAGAPEALAVVLHDAEDVVHPSELRVYAAYAARHDVVQIPVLPLADPRSPYIAGHYLDEFAEAHGKQMPVRGAIGAGLPLAGVGCAIRRSMLATIAHMRNAGPFDPESLTEDYELGLTIRKLGGRGMFARVAESPGGPPVAVRAYFPATIKTAVRQKTRWMVGIALAGWDRTGWAPLHHISDHWMRLRDRRALLAVLVLMAAYSALVVSTLAWGAHLIGGDRAPAMSASLRAAMIATFVLLVWRLGMRSAFVARHYGRREALRAVPRAVVSNIIAMLAARRALVQYVAMLRGGEVRWDKTSHHFPADLAKGDAT</sequence>
<dbReference type="Pfam" id="PF13641">
    <property type="entry name" value="Glyco_tranf_2_3"/>
    <property type="match status" value="1"/>
</dbReference>
<proteinExistence type="predicted"/>
<dbReference type="NCBIfam" id="NF011307">
    <property type="entry name" value="PRK14716.1-5"/>
    <property type="match status" value="1"/>
</dbReference>
<evidence type="ECO:0000256" key="1">
    <source>
        <dbReference type="ARBA" id="ARBA00004141"/>
    </source>
</evidence>
<evidence type="ECO:0000313" key="9">
    <source>
        <dbReference type="Proteomes" id="UP001302249"/>
    </source>
</evidence>
<keyword evidence="5 7" id="KW-1133">Transmembrane helix</keyword>
<evidence type="ECO:0000256" key="7">
    <source>
        <dbReference type="SAM" id="Phobius"/>
    </source>
</evidence>
<feature type="transmembrane region" description="Helical" evidence="7">
    <location>
        <begin position="19"/>
        <end position="42"/>
    </location>
</feature>
<dbReference type="EMBL" id="CP135076">
    <property type="protein sequence ID" value="WNO54280.1"/>
    <property type="molecule type" value="Genomic_DNA"/>
</dbReference>
<feature type="transmembrane region" description="Helical" evidence="7">
    <location>
        <begin position="345"/>
        <end position="366"/>
    </location>
</feature>
<keyword evidence="2" id="KW-0328">Glycosyltransferase</keyword>
<evidence type="ECO:0000256" key="4">
    <source>
        <dbReference type="ARBA" id="ARBA00022692"/>
    </source>
</evidence>
<dbReference type="GO" id="GO:0016740">
    <property type="term" value="F:transferase activity"/>
    <property type="evidence" value="ECO:0007669"/>
    <property type="project" value="UniProtKB-KW"/>
</dbReference>
<name>A0ABZ0BB55_9SPHN</name>
<dbReference type="RefSeq" id="WP_313916592.1">
    <property type="nucleotide sequence ID" value="NZ_CP135076.1"/>
</dbReference>
<evidence type="ECO:0000256" key="3">
    <source>
        <dbReference type="ARBA" id="ARBA00022679"/>
    </source>
</evidence>
<accession>A0ABZ0BB55</accession>
<organism evidence="8 9">
    <name type="scientific">Stakelama saccharophila</name>
    <dbReference type="NCBI Taxonomy" id="3075605"/>
    <lineage>
        <taxon>Bacteria</taxon>
        <taxon>Pseudomonadati</taxon>
        <taxon>Pseudomonadota</taxon>
        <taxon>Alphaproteobacteria</taxon>
        <taxon>Sphingomonadales</taxon>
        <taxon>Sphingomonadaceae</taxon>
        <taxon>Stakelama</taxon>
    </lineage>
</organism>
<dbReference type="Gene3D" id="3.90.550.10">
    <property type="entry name" value="Spore Coat Polysaccharide Biosynthesis Protein SpsA, Chain A"/>
    <property type="match status" value="1"/>
</dbReference>
<dbReference type="SUPFAM" id="SSF53448">
    <property type="entry name" value="Nucleotide-diphospho-sugar transferases"/>
    <property type="match status" value="1"/>
</dbReference>
<keyword evidence="9" id="KW-1185">Reference proteome</keyword>
<feature type="transmembrane region" description="Helical" evidence="7">
    <location>
        <begin position="378"/>
        <end position="396"/>
    </location>
</feature>
<evidence type="ECO:0000256" key="5">
    <source>
        <dbReference type="ARBA" id="ARBA00022989"/>
    </source>
</evidence>
<keyword evidence="3 8" id="KW-0808">Transferase</keyword>
<evidence type="ECO:0000313" key="8">
    <source>
        <dbReference type="EMBL" id="WNO54280.1"/>
    </source>
</evidence>
<dbReference type="PANTHER" id="PTHR43867">
    <property type="entry name" value="CELLULOSE SYNTHASE CATALYTIC SUBUNIT A [UDP-FORMING]"/>
    <property type="match status" value="1"/>
</dbReference>
<keyword evidence="6 7" id="KW-0472">Membrane</keyword>
<dbReference type="PANTHER" id="PTHR43867:SF2">
    <property type="entry name" value="CELLULOSE SYNTHASE CATALYTIC SUBUNIT A [UDP-FORMING]"/>
    <property type="match status" value="1"/>
</dbReference>
<dbReference type="Proteomes" id="UP001302249">
    <property type="component" value="Chromosome"/>
</dbReference>
<evidence type="ECO:0000256" key="2">
    <source>
        <dbReference type="ARBA" id="ARBA00022676"/>
    </source>
</evidence>